<reference evidence="3 4" key="1">
    <citation type="journal article" date="2018" name="IMA Fungus">
        <title>IMA Genome-F 10: Nine draft genome sequences of Claviceps purpurea s.lat., including C. arundinis, C. humidiphila, and C. cf. spartinae, pseudomolecules for the pitch canker pathogen Fusarium circinatum, draft genome of Davidsoniella eucalypti, Grosmannia galeiformis, Quambalaria eucalypti, and Teratosphaeria destructans.</title>
        <authorList>
            <person name="Wingfield B.D."/>
            <person name="Liu M."/>
            <person name="Nguyen H.D."/>
            <person name="Lane F.A."/>
            <person name="Morgan S.W."/>
            <person name="De Vos L."/>
            <person name="Wilken P.M."/>
            <person name="Duong T.A."/>
            <person name="Aylward J."/>
            <person name="Coetzee M.P."/>
            <person name="Dadej K."/>
            <person name="De Beer Z.W."/>
            <person name="Findlay W."/>
            <person name="Havenga M."/>
            <person name="Kolarik M."/>
            <person name="Menzies J.G."/>
            <person name="Naidoo K."/>
            <person name="Pochopski O."/>
            <person name="Shoukouhi P."/>
            <person name="Santana Q.C."/>
            <person name="Seifert K.A."/>
            <person name="Soal N."/>
            <person name="Steenkamp E.T."/>
            <person name="Tatham C.T."/>
            <person name="van der Nest M.A."/>
            <person name="Wingfield M.J."/>
        </authorList>
    </citation>
    <scope>NUCLEOTIDE SEQUENCE [LARGE SCALE GENOMIC DNA]</scope>
    <source>
        <strain evidence="3">CMW44962</strain>
    </source>
</reference>
<organism evidence="3 4">
    <name type="scientific">Teratosphaeria destructans</name>
    <dbReference type="NCBI Taxonomy" id="418781"/>
    <lineage>
        <taxon>Eukaryota</taxon>
        <taxon>Fungi</taxon>
        <taxon>Dikarya</taxon>
        <taxon>Ascomycota</taxon>
        <taxon>Pezizomycotina</taxon>
        <taxon>Dothideomycetes</taxon>
        <taxon>Dothideomycetidae</taxon>
        <taxon>Mycosphaerellales</taxon>
        <taxon>Teratosphaeriaceae</taxon>
        <taxon>Teratosphaeria</taxon>
    </lineage>
</organism>
<evidence type="ECO:0000256" key="1">
    <source>
        <dbReference type="ARBA" id="ARBA00023002"/>
    </source>
</evidence>
<protein>
    <submittedName>
        <fullName evidence="3">Uncharacterized protein</fullName>
    </submittedName>
</protein>
<dbReference type="OrthoDB" id="412788at2759"/>
<keyword evidence="1" id="KW-0560">Oxidoreductase</keyword>
<dbReference type="NCBIfam" id="NF041278">
    <property type="entry name" value="CmcJ_NvfI_EfuI"/>
    <property type="match status" value="1"/>
</dbReference>
<gene>
    <name evidence="3" type="ORF">Tdes44962_MAKER06331</name>
</gene>
<evidence type="ECO:0000256" key="2">
    <source>
        <dbReference type="ARBA" id="ARBA00023604"/>
    </source>
</evidence>
<dbReference type="GO" id="GO:0016491">
    <property type="term" value="F:oxidoreductase activity"/>
    <property type="evidence" value="ECO:0007669"/>
    <property type="project" value="UniProtKB-KW"/>
</dbReference>
<keyword evidence="4" id="KW-1185">Reference proteome</keyword>
<dbReference type="Proteomes" id="UP001138500">
    <property type="component" value="Unassembled WGS sequence"/>
</dbReference>
<dbReference type="AlphaFoldDB" id="A0A9W7SHP8"/>
<accession>A0A9W7SHP8</accession>
<reference evidence="3 4" key="2">
    <citation type="journal article" date="2021" name="Curr. Genet.">
        <title>Genetic response to nitrogen starvation in the aggressive Eucalyptus foliar pathogen Teratosphaeria destructans.</title>
        <authorList>
            <person name="Havenga M."/>
            <person name="Wingfield B.D."/>
            <person name="Wingfield M.J."/>
            <person name="Dreyer L.L."/>
            <person name="Roets F."/>
            <person name="Aylward J."/>
        </authorList>
    </citation>
    <scope>NUCLEOTIDE SEQUENCE [LARGE SCALE GENOMIC DNA]</scope>
    <source>
        <strain evidence="3">CMW44962</strain>
    </source>
</reference>
<comment type="caution">
    <text evidence="3">The sequence shown here is derived from an EMBL/GenBank/DDBJ whole genome shotgun (WGS) entry which is preliminary data.</text>
</comment>
<dbReference type="PANTHER" id="PTHR34598:SF3">
    <property type="entry name" value="OXIDOREDUCTASE AN1597"/>
    <property type="match status" value="1"/>
</dbReference>
<dbReference type="EMBL" id="RIBY02002622">
    <property type="protein sequence ID" value="KAH9807815.1"/>
    <property type="molecule type" value="Genomic_DNA"/>
</dbReference>
<evidence type="ECO:0000313" key="3">
    <source>
        <dbReference type="EMBL" id="KAH9807815.1"/>
    </source>
</evidence>
<dbReference type="InterPro" id="IPR044053">
    <property type="entry name" value="AsaB-like"/>
</dbReference>
<name>A0A9W7SHP8_9PEZI</name>
<dbReference type="PANTHER" id="PTHR34598">
    <property type="entry name" value="BLL6449 PROTEIN"/>
    <property type="match status" value="1"/>
</dbReference>
<evidence type="ECO:0000313" key="4">
    <source>
        <dbReference type="Proteomes" id="UP001138500"/>
    </source>
</evidence>
<comment type="similarity">
    <text evidence="2">Belongs to the asaB hydroxylase/desaturase family.</text>
</comment>
<proteinExistence type="inferred from homology"/>
<sequence length="281" mass="32582">MVGPKVTRDVETELNYWIRPLPNNYMEVDFTTGDEAQKVKDILAAWKPYPVKIHDIRGRESECSLYRNGFEYVHHEVPGLSEAASEEEIKKLLVPVTEQLVKDRLGATIVRTHATRIRSKATDTNLNNDNQSPAFDTHSDLTPPGGIHFLEWKFPDHETLLATHRVFSINVWRPLKTITRNPLAVLDWPSCNFERDWVSRKYTFGVDWWTIIGAIKFHEEHKWYYMSHQTSSDVLLFTQFDTENMEEGGRCVAHTSFVDPEYVDGPARESIEIKMFAFVPK</sequence>